<dbReference type="SUPFAM" id="SSF52540">
    <property type="entry name" value="P-loop containing nucleoside triphosphate hydrolases"/>
    <property type="match status" value="1"/>
</dbReference>
<dbReference type="CDD" id="cd18032">
    <property type="entry name" value="DEXHc_RE_I_III_res"/>
    <property type="match status" value="1"/>
</dbReference>
<proteinExistence type="predicted"/>
<dbReference type="InterPro" id="IPR021835">
    <property type="entry name" value="DUF3427"/>
</dbReference>
<dbReference type="InterPro" id="IPR014001">
    <property type="entry name" value="Helicase_ATP-bd"/>
</dbReference>
<dbReference type="EMBL" id="AEPV01000035">
    <property type="protein sequence ID" value="EFU74176.1"/>
    <property type="molecule type" value="Genomic_DNA"/>
</dbReference>
<feature type="domain" description="Helicase C-terminal" evidence="2">
    <location>
        <begin position="429"/>
        <end position="589"/>
    </location>
</feature>
<dbReference type="PROSITE" id="PS51192">
    <property type="entry name" value="HELICASE_ATP_BIND_1"/>
    <property type="match status" value="1"/>
</dbReference>
<dbReference type="InterPro" id="IPR027417">
    <property type="entry name" value="P-loop_NTPase"/>
</dbReference>
<dbReference type="GO" id="GO:0005829">
    <property type="term" value="C:cytosol"/>
    <property type="evidence" value="ECO:0007669"/>
    <property type="project" value="TreeGrafter"/>
</dbReference>
<dbReference type="InterPro" id="IPR025202">
    <property type="entry name" value="PLD-like_dom"/>
</dbReference>
<dbReference type="CDD" id="cd18799">
    <property type="entry name" value="SF2_C_EcoAI-like"/>
    <property type="match status" value="1"/>
</dbReference>
<accession>E6LF03</accession>
<dbReference type="eggNOG" id="COG3886">
    <property type="taxonomic scope" value="Bacteria"/>
</dbReference>
<keyword evidence="3" id="KW-0347">Helicase</keyword>
<dbReference type="GO" id="GO:0016787">
    <property type="term" value="F:hydrolase activity"/>
    <property type="evidence" value="ECO:0007669"/>
    <property type="project" value="InterPro"/>
</dbReference>
<dbReference type="HOGENOM" id="CLU_005588_1_0_9"/>
<dbReference type="STRING" id="888064.HMPREF9088_0917"/>
<keyword evidence="3" id="KW-0378">Hydrolase</keyword>
<dbReference type="CDD" id="cd09204">
    <property type="entry name" value="PLDc_N_DEXD_b2"/>
    <property type="match status" value="1"/>
</dbReference>
<reference evidence="3 4" key="1">
    <citation type="submission" date="2010-12" db="EMBL/GenBank/DDBJ databases">
        <authorList>
            <person name="Muzny D."/>
            <person name="Qin X."/>
            <person name="Deng J."/>
            <person name="Jiang H."/>
            <person name="Liu Y."/>
            <person name="Qu J."/>
            <person name="Song X.-Z."/>
            <person name="Zhang L."/>
            <person name="Thornton R."/>
            <person name="Coyle M."/>
            <person name="Francisco L."/>
            <person name="Jackson L."/>
            <person name="Javaid M."/>
            <person name="Korchina V."/>
            <person name="Kovar C."/>
            <person name="Mata R."/>
            <person name="Mathew T."/>
            <person name="Ngo R."/>
            <person name="Nguyen L."/>
            <person name="Nguyen N."/>
            <person name="Okwuonu G."/>
            <person name="Ongeri F."/>
            <person name="Pham C."/>
            <person name="Simmons D."/>
            <person name="Wilczek-Boney K."/>
            <person name="Hale W."/>
            <person name="Jakkamsetti A."/>
            <person name="Pham P."/>
            <person name="Ruth R."/>
            <person name="San Lucas F."/>
            <person name="Warren J."/>
            <person name="Zhang J."/>
            <person name="Zhao Z."/>
            <person name="Zhou C."/>
            <person name="Zhu D."/>
            <person name="Lee S."/>
            <person name="Bess C."/>
            <person name="Blankenburg K."/>
            <person name="Forbes L."/>
            <person name="Fu Q."/>
            <person name="Gubbala S."/>
            <person name="Hirani K."/>
            <person name="Jayaseelan J.C."/>
            <person name="Lara F."/>
            <person name="Munidasa M."/>
            <person name="Palculict T."/>
            <person name="Patil S."/>
            <person name="Pu L.-L."/>
            <person name="Saada N."/>
            <person name="Tang L."/>
            <person name="Weissenberger G."/>
            <person name="Zhu Y."/>
            <person name="Hemphill L."/>
            <person name="Shang Y."/>
            <person name="Youmans B."/>
            <person name="Ayvaz T."/>
            <person name="Ross M."/>
            <person name="Santibanez J."/>
            <person name="Aqrawi P."/>
            <person name="Gross S."/>
            <person name="Joshi V."/>
            <person name="Fowler G."/>
            <person name="Nazareth L."/>
            <person name="Reid J."/>
            <person name="Worley K."/>
            <person name="Petrosino J."/>
            <person name="Highlander S."/>
            <person name="Gibbs R."/>
        </authorList>
    </citation>
    <scope>NUCLEOTIDE SEQUENCE [LARGE SCALE GENOMIC DNA]</scope>
    <source>
        <strain evidence="4">DSM 15952 / CCUG 50447 / LMG 22039 / TP 1.5</strain>
    </source>
</reference>
<dbReference type="GO" id="GO:0004386">
    <property type="term" value="F:helicase activity"/>
    <property type="evidence" value="ECO:0007669"/>
    <property type="project" value="UniProtKB-KW"/>
</dbReference>
<dbReference type="InterPro" id="IPR058403">
    <property type="entry name" value="DUF8090"/>
</dbReference>
<gene>
    <name evidence="3" type="ORF">HMPREF9088_0917</name>
</gene>
<evidence type="ECO:0000259" key="2">
    <source>
        <dbReference type="PROSITE" id="PS51194"/>
    </source>
</evidence>
<dbReference type="SMART" id="SM00487">
    <property type="entry name" value="DEXDc"/>
    <property type="match status" value="1"/>
</dbReference>
<dbReference type="SMART" id="SM00490">
    <property type="entry name" value="HELICc"/>
    <property type="match status" value="1"/>
</dbReference>
<dbReference type="REBASE" id="38489">
    <property type="entry name" value="Eit15952ORFAP"/>
</dbReference>
<keyword evidence="3" id="KW-0547">Nucleotide-binding</keyword>
<dbReference type="Gene3D" id="3.30.870.10">
    <property type="entry name" value="Endonuclease Chain A"/>
    <property type="match status" value="1"/>
</dbReference>
<dbReference type="PANTHER" id="PTHR47396:SF1">
    <property type="entry name" value="ATP-DEPENDENT HELICASE IRC3-RELATED"/>
    <property type="match status" value="1"/>
</dbReference>
<dbReference type="Pfam" id="PF00271">
    <property type="entry name" value="Helicase_C"/>
    <property type="match status" value="1"/>
</dbReference>
<dbReference type="AlphaFoldDB" id="E6LF03"/>
<dbReference type="InterPro" id="IPR006935">
    <property type="entry name" value="Helicase/UvrB_N"/>
</dbReference>
<keyword evidence="3" id="KW-0067">ATP-binding</keyword>
<feature type="domain" description="Helicase ATP-binding" evidence="1">
    <location>
        <begin position="236"/>
        <end position="388"/>
    </location>
</feature>
<dbReference type="Proteomes" id="UP000010296">
    <property type="component" value="Unassembled WGS sequence"/>
</dbReference>
<dbReference type="PROSITE" id="PS51194">
    <property type="entry name" value="HELICASE_CTER"/>
    <property type="match status" value="1"/>
</dbReference>
<keyword evidence="4" id="KW-1185">Reference proteome</keyword>
<evidence type="ECO:0000259" key="1">
    <source>
        <dbReference type="PROSITE" id="PS51192"/>
    </source>
</evidence>
<evidence type="ECO:0000313" key="4">
    <source>
        <dbReference type="Proteomes" id="UP000010296"/>
    </source>
</evidence>
<comment type="caution">
    <text evidence="3">The sequence shown here is derived from an EMBL/GenBank/DDBJ whole genome shotgun (WGS) entry which is preliminary data.</text>
</comment>
<dbReference type="GO" id="GO:0003677">
    <property type="term" value="F:DNA binding"/>
    <property type="evidence" value="ECO:0007669"/>
    <property type="project" value="InterPro"/>
</dbReference>
<dbReference type="Pfam" id="PF11907">
    <property type="entry name" value="DUF3427"/>
    <property type="match status" value="1"/>
</dbReference>
<organism evidence="3 4">
    <name type="scientific">Enterococcus italicus (strain DSM 15952 / CCUG 50447 / LMG 22039 / TP 1.5)</name>
    <dbReference type="NCBI Taxonomy" id="888064"/>
    <lineage>
        <taxon>Bacteria</taxon>
        <taxon>Bacillati</taxon>
        <taxon>Bacillota</taxon>
        <taxon>Bacilli</taxon>
        <taxon>Lactobacillales</taxon>
        <taxon>Enterococcaceae</taxon>
        <taxon>Enterococcus</taxon>
    </lineage>
</organism>
<dbReference type="PANTHER" id="PTHR47396">
    <property type="entry name" value="TYPE I RESTRICTION ENZYME ECOKI R PROTEIN"/>
    <property type="match status" value="1"/>
</dbReference>
<evidence type="ECO:0000313" key="3">
    <source>
        <dbReference type="EMBL" id="EFU74176.1"/>
    </source>
</evidence>
<name>E6LF03_ENTI1</name>
<dbReference type="GO" id="GO:0005524">
    <property type="term" value="F:ATP binding"/>
    <property type="evidence" value="ECO:0007669"/>
    <property type="project" value="InterPro"/>
</dbReference>
<dbReference type="Pfam" id="PF13091">
    <property type="entry name" value="PLDc_2"/>
    <property type="match status" value="1"/>
</dbReference>
<protein>
    <submittedName>
        <fullName evidence="3">Helicase C-terminal domain protein</fullName>
    </submittedName>
</protein>
<dbReference type="InterPro" id="IPR001650">
    <property type="entry name" value="Helicase_C-like"/>
</dbReference>
<dbReference type="eggNOG" id="COG1061">
    <property type="taxonomic scope" value="Bacteria"/>
</dbReference>
<dbReference type="Pfam" id="PF26350">
    <property type="entry name" value="DUF8090"/>
    <property type="match status" value="1"/>
</dbReference>
<dbReference type="InterPro" id="IPR050742">
    <property type="entry name" value="Helicase_Restrict-Modif_Enz"/>
</dbReference>
<dbReference type="SUPFAM" id="SSF56024">
    <property type="entry name" value="Phospholipase D/nuclease"/>
    <property type="match status" value="1"/>
</dbReference>
<sequence length="963" mass="112079">MKELDSMDFLTNALQKAFVDKSVISEKLNPKFIINDPEKNTYFLTLLQNDLTKCSSFFISVAFITQAGLDAIKTQMADLASRGISGRILTSTYLGFNNPDVFQSLMQIPNVEVRISKKQGFHSKGYLFDMKDYQTFIIGSSNLTMNALKINYEWNIKLNSYDNGELLSTIQNHLIEEWEQAEKLTDTWLVGFRRSFHPEMNIRYTAKLIVADEKDESDYILPNKMQKLALENLRLLREEKKATKGLVISATGTGKTYLAAFDVAQLKPNRVLFVVHREQILKKSMESFKKIIGGNDSDFGMLSGTEKKIDAKYLFATIQTISKENYYKLFEKNAFDYILIDEVHKAGAASYNKIIDYFHPQFLLGMTATPERTDGFNIFELFDYNIAYEIRLQEALEEDFLCPFHYFAVTDYEKDGSVIHENSTISQLTNEQRVQFLINRLNYYGCSGNTPKGLVFCSRKEEAKQLAMQFNIHGIASSYLSGEDSIIVRENEIRRLENGEISYIFTVDVFNEGIDIPKVNQIVMLRSTESSIVFIQQLGRGLRKDSSKEFVTVIDFIGNYKNNYMIPIALSGDNSRNKNNVRRDTIDSTYIKGLSLVNFERVAKERIFRSIDQAKLDSFGEIKNEYFRLKNRLNDTPFLEDFQRMGSVEPSVIIRREKTYYHFLKKLRENDSLLSSAEENALKFLSNEFISGVRPHELVIMLEIISKRKSAMAFEEITELLDRNNLKYNERMLETIYKVLDSSFYVSTVRANYDNIQLFIINGTRLEMTHSFRDMMKHEYFFKLVVDTLMVGLNNAWEFDSTKALTLYKRYRRKDALRALNMVFNQNEQSIGGYTYSNNHFVIFITLDKGEDFKAAQMVYEDEFLDPTRFKWFTKSPRTIDSPEVKLLKSSEDWNIHLFVKRRYSKKDNEIDFYYLGEMTPDIKTIRQLQKMTTQGIKRNVVEMEFNLKDTVEPNMYEFLTGE</sequence>
<dbReference type="Pfam" id="PF04851">
    <property type="entry name" value="ResIII"/>
    <property type="match status" value="1"/>
</dbReference>
<dbReference type="Gene3D" id="3.40.50.300">
    <property type="entry name" value="P-loop containing nucleotide triphosphate hydrolases"/>
    <property type="match status" value="2"/>
</dbReference>